<organism evidence="2 3">
    <name type="scientific">Streptomyces bottropensis ATCC 25435</name>
    <dbReference type="NCBI Taxonomy" id="1054862"/>
    <lineage>
        <taxon>Bacteria</taxon>
        <taxon>Bacillati</taxon>
        <taxon>Actinomycetota</taxon>
        <taxon>Actinomycetes</taxon>
        <taxon>Kitasatosporales</taxon>
        <taxon>Streptomycetaceae</taxon>
        <taxon>Streptomyces</taxon>
    </lineage>
</organism>
<name>M3FF65_9ACTN</name>
<sequence length="75" mass="8130">MPVHWREDLAGGGMTTGYDAPLTDSSPAGPRIRESEVPFRSPGATEQETRSPYLRDSSPLIPVPQHLSPENVEAS</sequence>
<feature type="region of interest" description="Disordered" evidence="1">
    <location>
        <begin position="1"/>
        <end position="75"/>
    </location>
</feature>
<reference evidence="3" key="1">
    <citation type="journal article" date="2013" name="Genome Announc.">
        <title>Draft Genome Sequence of Streptomyces bottropensis ATCC 25435, a Bottromycin-Producing Actinomycete.</title>
        <authorList>
            <person name="Zhang H."/>
            <person name="Zhou W."/>
            <person name="Zhuang Y."/>
            <person name="Liang X."/>
            <person name="Liu T."/>
        </authorList>
    </citation>
    <scope>NUCLEOTIDE SEQUENCE [LARGE SCALE GENOMIC DNA]</scope>
    <source>
        <strain evidence="3">ATCC 25435</strain>
    </source>
</reference>
<dbReference type="AlphaFoldDB" id="M3FF65"/>
<gene>
    <name evidence="2" type="ORF">SBD_8189</name>
</gene>
<accession>M3FF65</accession>
<dbReference type="EMBL" id="KB405098">
    <property type="protein sequence ID" value="EMF50624.1"/>
    <property type="molecule type" value="Genomic_DNA"/>
</dbReference>
<evidence type="ECO:0000313" key="3">
    <source>
        <dbReference type="Proteomes" id="UP000030760"/>
    </source>
</evidence>
<proteinExistence type="predicted"/>
<evidence type="ECO:0000256" key="1">
    <source>
        <dbReference type="SAM" id="MobiDB-lite"/>
    </source>
</evidence>
<evidence type="ECO:0000313" key="2">
    <source>
        <dbReference type="EMBL" id="EMF50624.1"/>
    </source>
</evidence>
<protein>
    <submittedName>
        <fullName evidence="2">Uncharacterized protein</fullName>
    </submittedName>
</protein>
<dbReference type="Proteomes" id="UP000030760">
    <property type="component" value="Unassembled WGS sequence"/>
</dbReference>